<feature type="signal peptide" evidence="2">
    <location>
        <begin position="1"/>
        <end position="19"/>
    </location>
</feature>
<reference evidence="3" key="2">
    <citation type="submission" date="2023-03" db="EMBL/GenBank/DDBJ databases">
        <authorList>
            <person name="Inwood S.N."/>
            <person name="Skelly J.G."/>
            <person name="Guhlin J."/>
            <person name="Harrop T.W.R."/>
            <person name="Goldson S.G."/>
            <person name="Dearden P.K."/>
        </authorList>
    </citation>
    <scope>NUCLEOTIDE SEQUENCE</scope>
    <source>
        <strain evidence="3">Irish</strain>
        <tissue evidence="3">Whole body</tissue>
    </source>
</reference>
<name>A0AA39KK88_9HYME</name>
<accession>A0AA39KK88</accession>
<protein>
    <recommendedName>
        <fullName evidence="5">G-protein coupled receptor Mth-like 5</fullName>
    </recommendedName>
</protein>
<organism evidence="3 4">
    <name type="scientific">Microctonus aethiopoides</name>
    <dbReference type="NCBI Taxonomy" id="144406"/>
    <lineage>
        <taxon>Eukaryota</taxon>
        <taxon>Metazoa</taxon>
        <taxon>Ecdysozoa</taxon>
        <taxon>Arthropoda</taxon>
        <taxon>Hexapoda</taxon>
        <taxon>Insecta</taxon>
        <taxon>Pterygota</taxon>
        <taxon>Neoptera</taxon>
        <taxon>Endopterygota</taxon>
        <taxon>Hymenoptera</taxon>
        <taxon>Apocrita</taxon>
        <taxon>Ichneumonoidea</taxon>
        <taxon>Braconidae</taxon>
        <taxon>Euphorinae</taxon>
        <taxon>Microctonus</taxon>
    </lineage>
</organism>
<dbReference type="Gene3D" id="1.20.1070.10">
    <property type="entry name" value="Rhodopsin 7-helix transmembrane proteins"/>
    <property type="match status" value="1"/>
</dbReference>
<evidence type="ECO:0000256" key="2">
    <source>
        <dbReference type="SAM" id="SignalP"/>
    </source>
</evidence>
<evidence type="ECO:0000313" key="3">
    <source>
        <dbReference type="EMBL" id="KAK0164396.1"/>
    </source>
</evidence>
<feature type="transmembrane region" description="Helical" evidence="1">
    <location>
        <begin position="229"/>
        <end position="247"/>
    </location>
</feature>
<dbReference type="Proteomes" id="UP001168990">
    <property type="component" value="Unassembled WGS sequence"/>
</dbReference>
<feature type="transmembrane region" description="Helical" evidence="1">
    <location>
        <begin position="267"/>
        <end position="287"/>
    </location>
</feature>
<feature type="transmembrane region" description="Helical" evidence="1">
    <location>
        <begin position="203"/>
        <end position="222"/>
    </location>
</feature>
<sequence length="483" mass="55282">MYLLTVIVFLGWTSTFVFANTGVETHEEVSTSVKIGKCCDLNEILVDDVCTELSETNETTIWQPEFVDDIFPAVQQKHPMKHQFKIGLPNCRDNEHQWHVYYDPDGQDRLAILPTGKLRHFVHDRWGAVEGEKLLSNNFRINDPNDDDITMVPLHYDYSFGHYCGDKAVLTKNRIVTTYAMICVPEVAWTDVDYLIRHIVDPVTRALAIICYLIIAIVYFVLPQLRDLVGNMITSMSMCFVINQIAITVRIFTQFASHISFLIADTVAYMSLLAAFFWLNALGYFVWNTFRSRNVFLRTTDGRKYCYYSSYVWGSTATIAGTAIFAHFALETNKITIDSNDIGNPQETVGWLGMSVLFTSIAFTIIVDLCFILTTANTIKRMRTYGRIHHKMKYSFRMFTLIYGIICVGWLSLLISQLKYDQLVYCNIFINLLQALSILYVCVFGQKRVTFLLSKTCNCCNSENNHSDGLDWGEEMTAINAGY</sequence>
<reference evidence="3" key="1">
    <citation type="journal article" date="2023" name="bioRxiv">
        <title>Scaffold-level genome assemblies of two parasitoid biocontrol wasps reveal the parthenogenesis mechanism and an associated novel virus.</title>
        <authorList>
            <person name="Inwood S."/>
            <person name="Skelly J."/>
            <person name="Guhlin J."/>
            <person name="Harrop T."/>
            <person name="Goldson S."/>
            <person name="Dearden P."/>
        </authorList>
    </citation>
    <scope>NUCLEOTIDE SEQUENCE</scope>
    <source>
        <strain evidence="3">Irish</strain>
        <tissue evidence="3">Whole body</tissue>
    </source>
</reference>
<keyword evidence="1" id="KW-0472">Membrane</keyword>
<evidence type="ECO:0000256" key="1">
    <source>
        <dbReference type="SAM" id="Phobius"/>
    </source>
</evidence>
<keyword evidence="1" id="KW-1133">Transmembrane helix</keyword>
<feature type="transmembrane region" description="Helical" evidence="1">
    <location>
        <begin position="350"/>
        <end position="373"/>
    </location>
</feature>
<dbReference type="PANTHER" id="PTHR46953">
    <property type="entry name" value="G-PROTEIN COUPLED RECEPTOR MTH-LIKE 1-RELATED"/>
    <property type="match status" value="1"/>
</dbReference>
<comment type="caution">
    <text evidence="3">The sequence shown here is derived from an EMBL/GenBank/DDBJ whole genome shotgun (WGS) entry which is preliminary data.</text>
</comment>
<keyword evidence="1" id="KW-0812">Transmembrane</keyword>
<keyword evidence="4" id="KW-1185">Reference proteome</keyword>
<dbReference type="EMBL" id="JAQQBS010001422">
    <property type="protein sequence ID" value="KAK0164396.1"/>
    <property type="molecule type" value="Genomic_DNA"/>
</dbReference>
<evidence type="ECO:0008006" key="5">
    <source>
        <dbReference type="Google" id="ProtNLM"/>
    </source>
</evidence>
<feature type="transmembrane region" description="Helical" evidence="1">
    <location>
        <begin position="308"/>
        <end position="330"/>
    </location>
</feature>
<dbReference type="InterPro" id="IPR052808">
    <property type="entry name" value="GPCR_Mth-like"/>
</dbReference>
<feature type="transmembrane region" description="Helical" evidence="1">
    <location>
        <begin position="422"/>
        <end position="445"/>
    </location>
</feature>
<proteinExistence type="predicted"/>
<dbReference type="PANTHER" id="PTHR46953:SF2">
    <property type="entry name" value="G-PROTEIN COUPLED RECEPTOR MTH-LIKE 5-RELATED"/>
    <property type="match status" value="1"/>
</dbReference>
<feature type="chain" id="PRO_5041431877" description="G-protein coupled receptor Mth-like 5" evidence="2">
    <location>
        <begin position="20"/>
        <end position="483"/>
    </location>
</feature>
<evidence type="ECO:0000313" key="4">
    <source>
        <dbReference type="Proteomes" id="UP001168990"/>
    </source>
</evidence>
<gene>
    <name evidence="3" type="ORF">PV328_003031</name>
</gene>
<feature type="transmembrane region" description="Helical" evidence="1">
    <location>
        <begin position="394"/>
        <end position="416"/>
    </location>
</feature>
<dbReference type="AlphaFoldDB" id="A0AA39KK88"/>
<keyword evidence="2" id="KW-0732">Signal</keyword>